<dbReference type="Proteomes" id="UP000008204">
    <property type="component" value="Chromosome"/>
</dbReference>
<dbReference type="KEGG" id="cyp:PCC8801_0532"/>
<organism evidence="1 2">
    <name type="scientific">Rippkaea orientalis (strain PCC 8801 / RF-1)</name>
    <name type="common">Cyanothece sp. (strain PCC 8801)</name>
    <dbReference type="NCBI Taxonomy" id="41431"/>
    <lineage>
        <taxon>Bacteria</taxon>
        <taxon>Bacillati</taxon>
        <taxon>Cyanobacteriota</taxon>
        <taxon>Cyanophyceae</taxon>
        <taxon>Oscillatoriophycideae</taxon>
        <taxon>Chroococcales</taxon>
        <taxon>Aphanothecaceae</taxon>
        <taxon>Rippkaea</taxon>
        <taxon>Rippkaea orientalis</taxon>
    </lineage>
</organism>
<keyword evidence="2" id="KW-1185">Reference proteome</keyword>
<accession>B7JVQ2</accession>
<dbReference type="HOGENOM" id="CLU_191595_0_0_3"/>
<sequence>MSDAISNLINDLQYLDQGDPVKSATIREKAQNLLANPKIALKIRTMIADLLIQANQALMLKAVTGEESY</sequence>
<protein>
    <submittedName>
        <fullName evidence="1">Uncharacterized protein</fullName>
    </submittedName>
</protein>
<gene>
    <name evidence="1" type="ordered locus">PCC8801_0532</name>
</gene>
<dbReference type="EMBL" id="CP001287">
    <property type="protein sequence ID" value="ACK64623.1"/>
    <property type="molecule type" value="Genomic_DNA"/>
</dbReference>
<proteinExistence type="predicted"/>
<dbReference type="AlphaFoldDB" id="B7JVQ2"/>
<dbReference type="RefSeq" id="WP_012593900.1">
    <property type="nucleotide sequence ID" value="NC_011726.1"/>
</dbReference>
<dbReference type="OrthoDB" id="573792at2"/>
<evidence type="ECO:0000313" key="1">
    <source>
        <dbReference type="EMBL" id="ACK64623.1"/>
    </source>
</evidence>
<name>B7JVQ2_RIPO1</name>
<reference evidence="2" key="1">
    <citation type="journal article" date="2011" name="MBio">
        <title>Novel metabolic attributes of the genus Cyanothece, comprising a group of unicellular nitrogen-fixing Cyanobacteria.</title>
        <authorList>
            <person name="Bandyopadhyay A."/>
            <person name="Elvitigala T."/>
            <person name="Welsh E."/>
            <person name="Stockel J."/>
            <person name="Liberton M."/>
            <person name="Min H."/>
            <person name="Sherman L.A."/>
            <person name="Pakrasi H.B."/>
        </authorList>
    </citation>
    <scope>NUCLEOTIDE SEQUENCE [LARGE SCALE GENOMIC DNA]</scope>
    <source>
        <strain evidence="2">PCC 8801</strain>
    </source>
</reference>
<evidence type="ECO:0000313" key="2">
    <source>
        <dbReference type="Proteomes" id="UP000008204"/>
    </source>
</evidence>